<organism evidence="1 2">
    <name type="scientific">Herbiconiux moechotypicola</name>
    <dbReference type="NCBI Taxonomy" id="637393"/>
    <lineage>
        <taxon>Bacteria</taxon>
        <taxon>Bacillati</taxon>
        <taxon>Actinomycetota</taxon>
        <taxon>Actinomycetes</taxon>
        <taxon>Micrococcales</taxon>
        <taxon>Microbacteriaceae</taxon>
        <taxon>Herbiconiux</taxon>
    </lineage>
</organism>
<evidence type="ECO:0000313" key="1">
    <source>
        <dbReference type="EMBL" id="GAA2246601.1"/>
    </source>
</evidence>
<gene>
    <name evidence="1" type="ORF">GCM10009851_35080</name>
</gene>
<comment type="caution">
    <text evidence="1">The sequence shown here is derived from an EMBL/GenBank/DDBJ whole genome shotgun (WGS) entry which is preliminary data.</text>
</comment>
<dbReference type="Proteomes" id="UP001500929">
    <property type="component" value="Unassembled WGS sequence"/>
</dbReference>
<proteinExistence type="predicted"/>
<evidence type="ECO:0000313" key="2">
    <source>
        <dbReference type="Proteomes" id="UP001500929"/>
    </source>
</evidence>
<keyword evidence="2" id="KW-1185">Reference proteome</keyword>
<name>A0ABP5QXD2_9MICO</name>
<accession>A0ABP5QXD2</accession>
<dbReference type="EMBL" id="BAAAQY010000012">
    <property type="protein sequence ID" value="GAA2246601.1"/>
    <property type="molecule type" value="Genomic_DNA"/>
</dbReference>
<sequence>MEYSWTKDRESAVRAAYPRHRAHVDTLEGLWLIGLLNTENETDEPLVTRAMAVFTDDRSAAEFAENDPLFREGLATVTAETGWNPLDYGSGKERSL</sequence>
<reference evidence="2" key="1">
    <citation type="journal article" date="2019" name="Int. J. Syst. Evol. Microbiol.">
        <title>The Global Catalogue of Microorganisms (GCM) 10K type strain sequencing project: providing services to taxonomists for standard genome sequencing and annotation.</title>
        <authorList>
            <consortium name="The Broad Institute Genomics Platform"/>
            <consortium name="The Broad Institute Genome Sequencing Center for Infectious Disease"/>
            <person name="Wu L."/>
            <person name="Ma J."/>
        </authorList>
    </citation>
    <scope>NUCLEOTIDE SEQUENCE [LARGE SCALE GENOMIC DNA]</scope>
    <source>
        <strain evidence="2">JCM 16117</strain>
    </source>
</reference>
<evidence type="ECO:0008006" key="3">
    <source>
        <dbReference type="Google" id="ProtNLM"/>
    </source>
</evidence>
<protein>
    <recommendedName>
        <fullName evidence="3">YCII-related domain-containing protein</fullName>
    </recommendedName>
</protein>